<dbReference type="Pfam" id="PF18912">
    <property type="entry name" value="DZR_2"/>
    <property type="match status" value="1"/>
</dbReference>
<comment type="caution">
    <text evidence="4">The sequence shown here is derived from an EMBL/GenBank/DDBJ whole genome shotgun (WGS) entry which is preliminary data.</text>
</comment>
<reference evidence="4" key="1">
    <citation type="submission" date="2022-12" db="EMBL/GenBank/DDBJ databases">
        <title>Draft Genome Sequences of Bacillus licheniformis and Bacillus paralicheniformis strains isolated from Irish skim milk powders.</title>
        <authorList>
            <person name="Lourenco A."/>
            <person name="Li F."/>
            <person name="Geraldine D."/>
            <person name="Tobin J.T."/>
            <person name="Butler F."/>
            <person name="Jordan K."/>
            <person name="Obrien T."/>
        </authorList>
    </citation>
    <scope>NUCLEOTIDE SEQUENCE</scope>
    <source>
        <strain evidence="4">3370</strain>
    </source>
</reference>
<dbReference type="InterPro" id="IPR051910">
    <property type="entry name" value="ComF/GntX_DNA_util-trans"/>
</dbReference>
<sequence length="245" mass="28125">MTTRFAKAIEKGGNELHCLICEAPLLHSLSWRALFFLRSEEKICRACKDNFIRIEGRTVCPKCGRPQESEELCGDCLKWEADPLTRSLLRQNRSVYIYNTFMKEVLARFKFRGDAELVFAFAPLFINAFHQYYRRTPAVLVPIPLSEERKAERGFNQAERLASLLKKPVMHPLIRIENEKQSKKSRKERIKPKTVFRTEKGSVKNLDIILIDDLYTTGATLHHAAACLMTSGEAKSVSSFTLIRS</sequence>
<dbReference type="Gene3D" id="3.40.50.2020">
    <property type="match status" value="1"/>
</dbReference>
<evidence type="ECO:0000259" key="2">
    <source>
        <dbReference type="Pfam" id="PF00156"/>
    </source>
</evidence>
<dbReference type="RefSeq" id="WP_026580174.1">
    <property type="nucleotide sequence ID" value="NZ_AP023088.1"/>
</dbReference>
<dbReference type="InterPro" id="IPR044005">
    <property type="entry name" value="DZR_2"/>
</dbReference>
<gene>
    <name evidence="4" type="ORF">PVN32_03500</name>
</gene>
<dbReference type="PANTHER" id="PTHR47505:SF1">
    <property type="entry name" value="DNA UTILIZATION PROTEIN YHGH"/>
    <property type="match status" value="1"/>
</dbReference>
<feature type="domain" description="Phosphoribosyltransferase" evidence="2">
    <location>
        <begin position="133"/>
        <end position="244"/>
    </location>
</feature>
<accession>A0AAW6K6L9</accession>
<dbReference type="Pfam" id="PF00156">
    <property type="entry name" value="Pribosyltran"/>
    <property type="match status" value="1"/>
</dbReference>
<comment type="similarity">
    <text evidence="1">Belongs to the ComF/GntX family.</text>
</comment>
<dbReference type="InterPro" id="IPR000836">
    <property type="entry name" value="PRTase_dom"/>
</dbReference>
<organism evidence="4 5">
    <name type="scientific">Bacillus paralicheniformis</name>
    <dbReference type="NCBI Taxonomy" id="1648923"/>
    <lineage>
        <taxon>Bacteria</taxon>
        <taxon>Bacillati</taxon>
        <taxon>Bacillota</taxon>
        <taxon>Bacilli</taxon>
        <taxon>Bacillales</taxon>
        <taxon>Bacillaceae</taxon>
        <taxon>Bacillus</taxon>
    </lineage>
</organism>
<dbReference type="PANTHER" id="PTHR47505">
    <property type="entry name" value="DNA UTILIZATION PROTEIN YHGH"/>
    <property type="match status" value="1"/>
</dbReference>
<protein>
    <submittedName>
        <fullName evidence="4">ComF family protein</fullName>
    </submittedName>
</protein>
<feature type="domain" description="Double zinc ribbon" evidence="3">
    <location>
        <begin position="17"/>
        <end position="77"/>
    </location>
</feature>
<evidence type="ECO:0000259" key="3">
    <source>
        <dbReference type="Pfam" id="PF18912"/>
    </source>
</evidence>
<dbReference type="AlphaFoldDB" id="A0AAW6K6L9"/>
<dbReference type="CDD" id="cd06223">
    <property type="entry name" value="PRTases_typeI"/>
    <property type="match status" value="1"/>
</dbReference>
<proteinExistence type="inferred from homology"/>
<evidence type="ECO:0000313" key="4">
    <source>
        <dbReference type="EMBL" id="MDE1451237.1"/>
    </source>
</evidence>
<dbReference type="Proteomes" id="UP001216709">
    <property type="component" value="Unassembled WGS sequence"/>
</dbReference>
<dbReference type="SUPFAM" id="SSF53271">
    <property type="entry name" value="PRTase-like"/>
    <property type="match status" value="1"/>
</dbReference>
<evidence type="ECO:0000313" key="5">
    <source>
        <dbReference type="Proteomes" id="UP001216709"/>
    </source>
</evidence>
<dbReference type="GeneID" id="56673476"/>
<evidence type="ECO:0000256" key="1">
    <source>
        <dbReference type="ARBA" id="ARBA00008007"/>
    </source>
</evidence>
<name>A0AAW6K6L9_9BACI</name>
<dbReference type="EMBL" id="JARAFO010000004">
    <property type="protein sequence ID" value="MDE1451237.1"/>
    <property type="molecule type" value="Genomic_DNA"/>
</dbReference>
<dbReference type="InterPro" id="IPR029057">
    <property type="entry name" value="PRTase-like"/>
</dbReference>